<dbReference type="Proteomes" id="UP000198406">
    <property type="component" value="Unassembled WGS sequence"/>
</dbReference>
<comment type="caution">
    <text evidence="2">The sequence shown here is derived from an EMBL/GenBank/DDBJ whole genome shotgun (WGS) entry which is preliminary data.</text>
</comment>
<sequence length="395" mass="45885">MHPFLRYALPIVVTFYIISLYLETQTALLKCSHSSTTSSLRQKNAEEVTYHTPSYGNSSNRREPYNDYIPAVVEKYVLDHAAELNYNTPTTETGNSWWWNMPPNPSGCAIWNDPTSTPYYKELQQFLHELREYSQRIAAFPPVPDLRLQMQTTPQEQVCASLELHPDGLPALFPSQQLSYTKAGYVEPLLTPMRHPSFCFDHDTYKLNMNYMVHDFPTMCRQLKNHTRTIFVDMGASLDFHAGTESPAMYILDLYHQFGFVFDHIYAFEIEEKRPADVFAKVPPHLMASYHWNNVAVSPEPGHKFNPLDSILRHFTKDDLIVVKLDVDTPAVELPLADQIVTQYAHLIDHFYFEHHVHMDEISSDWRSSMQGTIQDSLRRFQRLRQRGIAAHFWP</sequence>
<name>A0A1Z5JB65_FISSO</name>
<dbReference type="EMBL" id="BDSP01000038">
    <property type="protein sequence ID" value="GAX11243.1"/>
    <property type="molecule type" value="Genomic_DNA"/>
</dbReference>
<dbReference type="AlphaFoldDB" id="A0A1Z5JB65"/>
<evidence type="ECO:0000256" key="1">
    <source>
        <dbReference type="SAM" id="MobiDB-lite"/>
    </source>
</evidence>
<evidence type="ECO:0000313" key="3">
    <source>
        <dbReference type="Proteomes" id="UP000198406"/>
    </source>
</evidence>
<accession>A0A1Z5JB65</accession>
<feature type="region of interest" description="Disordered" evidence="1">
    <location>
        <begin position="42"/>
        <end position="61"/>
    </location>
</feature>
<dbReference type="OrthoDB" id="411029at2759"/>
<reference evidence="2 3" key="1">
    <citation type="journal article" date="2015" name="Plant Cell">
        <title>Oil accumulation by the oleaginous diatom Fistulifera solaris as revealed by the genome and transcriptome.</title>
        <authorList>
            <person name="Tanaka T."/>
            <person name="Maeda Y."/>
            <person name="Veluchamy A."/>
            <person name="Tanaka M."/>
            <person name="Abida H."/>
            <person name="Marechal E."/>
            <person name="Bowler C."/>
            <person name="Muto M."/>
            <person name="Sunaga Y."/>
            <person name="Tanaka M."/>
            <person name="Yoshino T."/>
            <person name="Taniguchi T."/>
            <person name="Fukuda Y."/>
            <person name="Nemoto M."/>
            <person name="Matsumoto M."/>
            <person name="Wong P.S."/>
            <person name="Aburatani S."/>
            <person name="Fujibuchi W."/>
        </authorList>
    </citation>
    <scope>NUCLEOTIDE SEQUENCE [LARGE SCALE GENOMIC DNA]</scope>
    <source>
        <strain evidence="2 3">JPCC DA0580</strain>
    </source>
</reference>
<proteinExistence type="predicted"/>
<evidence type="ECO:0000313" key="2">
    <source>
        <dbReference type="EMBL" id="GAX11243.1"/>
    </source>
</evidence>
<gene>
    <name evidence="2" type="ORF">FisN_34Hh036</name>
</gene>
<keyword evidence="3" id="KW-1185">Reference proteome</keyword>
<protein>
    <submittedName>
        <fullName evidence="2">Uncharacterized protein</fullName>
    </submittedName>
</protein>
<dbReference type="InParanoid" id="A0A1Z5JB65"/>
<organism evidence="2 3">
    <name type="scientific">Fistulifera solaris</name>
    <name type="common">Oleaginous diatom</name>
    <dbReference type="NCBI Taxonomy" id="1519565"/>
    <lineage>
        <taxon>Eukaryota</taxon>
        <taxon>Sar</taxon>
        <taxon>Stramenopiles</taxon>
        <taxon>Ochrophyta</taxon>
        <taxon>Bacillariophyta</taxon>
        <taxon>Bacillariophyceae</taxon>
        <taxon>Bacillariophycidae</taxon>
        <taxon>Naviculales</taxon>
        <taxon>Naviculaceae</taxon>
        <taxon>Fistulifera</taxon>
    </lineage>
</organism>